<gene>
    <name evidence="5" type="ORF">PVAP13_3NG038900</name>
</gene>
<feature type="compositionally biased region" description="Polar residues" evidence="4">
    <location>
        <begin position="50"/>
        <end position="61"/>
    </location>
</feature>
<keyword evidence="6" id="KW-1185">Reference proteome</keyword>
<dbReference type="NCBIfam" id="TIGR00756">
    <property type="entry name" value="PPR"/>
    <property type="match status" value="6"/>
</dbReference>
<evidence type="ECO:0000313" key="6">
    <source>
        <dbReference type="Proteomes" id="UP000823388"/>
    </source>
</evidence>
<dbReference type="EMBL" id="CM029042">
    <property type="protein sequence ID" value="KAG2615763.1"/>
    <property type="molecule type" value="Genomic_DNA"/>
</dbReference>
<dbReference type="InterPro" id="IPR002885">
    <property type="entry name" value="PPR_rpt"/>
</dbReference>
<feature type="repeat" description="PPR" evidence="3">
    <location>
        <begin position="486"/>
        <end position="521"/>
    </location>
</feature>
<dbReference type="PANTHER" id="PTHR47933:SF24">
    <property type="entry name" value="OS05G0207200 PROTEIN"/>
    <property type="match status" value="1"/>
</dbReference>
<evidence type="ECO:0000313" key="5">
    <source>
        <dbReference type="EMBL" id="KAG2615763.1"/>
    </source>
</evidence>
<evidence type="ECO:0000256" key="1">
    <source>
        <dbReference type="ARBA" id="ARBA00022737"/>
    </source>
</evidence>
<dbReference type="PROSITE" id="PS51375">
    <property type="entry name" value="PPR"/>
    <property type="match status" value="7"/>
</dbReference>
<evidence type="ECO:0000256" key="3">
    <source>
        <dbReference type="PROSITE-ProRule" id="PRU00708"/>
    </source>
</evidence>
<sequence length="656" mass="70471">MTSQRTALLICSRRTALMGLMPGAAGPDPEEADPVASSTRHSDPMRCRMDSTSSSAWSQATRKSSQRCLKASSAASVAAVFSPPACARASTTAAAAATNSSYAALRSSTVASIPPPPPRKRRRSSLSDDSNRIAPNSTTTPSQAGPSGENMRWPNRMGIRMGLHSISCIWARAQGPELVSYSATASMTSEEFQAAMAGKKFSSYHLAAALRRELDPAAALRLFLNPPTSATAPSSAPFRYSLRCYDLIISKLAAARLFPAMESVLSRLASSSAPRPREQLLCRVISAYGRARLPAAARRAFAHPAFPEPRTVRALNTLLHALLACRTPLHDLLAVCRDARIPPDACTYNILMRAAAASVSLEHARLLFDEMLHRGIAPTVVTFSTFVAALCDAGQLEDAFELKGVMVRQYKLSPNAYVYASLMKGLCEQGDVDAAVRLKEEMAGSAEAVLDSGVYATLVRALFRVGRKGEVTGLLEEMKGRGIVADRVVYNAMIAGFCEDERDPSAAFAVLDDMKKSGNKADAVTYNTLVAGLCKLGRWPDAAELVEDMPRQGCSPDVVTYRMLFDGMCAAGEFLEADQVFNEMVFKGFAPSKDGVRKFVQGVERGGDVALLELVLCRLAKVNALESSGWEKAVSGVLNGPSKLRLEKQLDSLQIA</sequence>
<dbReference type="Proteomes" id="UP000823388">
    <property type="component" value="Chromosome 3N"/>
</dbReference>
<organism evidence="5 6">
    <name type="scientific">Panicum virgatum</name>
    <name type="common">Blackwell switchgrass</name>
    <dbReference type="NCBI Taxonomy" id="38727"/>
    <lineage>
        <taxon>Eukaryota</taxon>
        <taxon>Viridiplantae</taxon>
        <taxon>Streptophyta</taxon>
        <taxon>Embryophyta</taxon>
        <taxon>Tracheophyta</taxon>
        <taxon>Spermatophyta</taxon>
        <taxon>Magnoliopsida</taxon>
        <taxon>Liliopsida</taxon>
        <taxon>Poales</taxon>
        <taxon>Poaceae</taxon>
        <taxon>PACMAD clade</taxon>
        <taxon>Panicoideae</taxon>
        <taxon>Panicodae</taxon>
        <taxon>Paniceae</taxon>
        <taxon>Panicinae</taxon>
        <taxon>Panicum</taxon>
        <taxon>Panicum sect. Hiantes</taxon>
    </lineage>
</organism>
<dbReference type="Pfam" id="PF13041">
    <property type="entry name" value="PPR_2"/>
    <property type="match status" value="2"/>
</dbReference>
<dbReference type="GO" id="GO:0003729">
    <property type="term" value="F:mRNA binding"/>
    <property type="evidence" value="ECO:0007669"/>
    <property type="project" value="TreeGrafter"/>
</dbReference>
<feature type="region of interest" description="Disordered" evidence="4">
    <location>
        <begin position="22"/>
        <end position="61"/>
    </location>
</feature>
<feature type="region of interest" description="Disordered" evidence="4">
    <location>
        <begin position="108"/>
        <end position="155"/>
    </location>
</feature>
<reference evidence="5" key="1">
    <citation type="submission" date="2020-05" db="EMBL/GenBank/DDBJ databases">
        <title>WGS assembly of Panicum virgatum.</title>
        <authorList>
            <person name="Lovell J.T."/>
            <person name="Jenkins J."/>
            <person name="Shu S."/>
            <person name="Juenger T.E."/>
            <person name="Schmutz J."/>
        </authorList>
    </citation>
    <scope>NUCLEOTIDE SEQUENCE</scope>
    <source>
        <strain evidence="5">AP13</strain>
    </source>
</reference>
<keyword evidence="2" id="KW-0809">Transit peptide</keyword>
<feature type="repeat" description="PPR" evidence="3">
    <location>
        <begin position="522"/>
        <end position="556"/>
    </location>
</feature>
<feature type="compositionally biased region" description="Polar residues" evidence="4">
    <location>
        <begin position="133"/>
        <end position="145"/>
    </location>
</feature>
<keyword evidence="1" id="KW-0677">Repeat</keyword>
<name>A0A8T0U3V0_PANVG</name>
<dbReference type="AlphaFoldDB" id="A0A8T0U3V0"/>
<feature type="repeat" description="PPR" evidence="3">
    <location>
        <begin position="379"/>
        <end position="414"/>
    </location>
</feature>
<feature type="repeat" description="PPR" evidence="3">
    <location>
        <begin position="451"/>
        <end position="485"/>
    </location>
</feature>
<dbReference type="Pfam" id="PF01535">
    <property type="entry name" value="PPR"/>
    <property type="match status" value="2"/>
</dbReference>
<feature type="compositionally biased region" description="Basic and acidic residues" evidence="4">
    <location>
        <begin position="40"/>
        <end position="49"/>
    </location>
</feature>
<feature type="repeat" description="PPR" evidence="3">
    <location>
        <begin position="415"/>
        <end position="445"/>
    </location>
</feature>
<protein>
    <recommendedName>
        <fullName evidence="7">Pentatricopeptide repeat-containing protein</fullName>
    </recommendedName>
</protein>
<dbReference type="Pfam" id="PF12854">
    <property type="entry name" value="PPR_1"/>
    <property type="match status" value="1"/>
</dbReference>
<dbReference type="PANTHER" id="PTHR47933">
    <property type="entry name" value="PENTATRICOPEPTIDE REPEAT-CONTAINING PROTEIN 1, MITOCHONDRIAL"/>
    <property type="match status" value="1"/>
</dbReference>
<comment type="caution">
    <text evidence="5">The sequence shown here is derived from an EMBL/GenBank/DDBJ whole genome shotgun (WGS) entry which is preliminary data.</text>
</comment>
<feature type="repeat" description="PPR" evidence="3">
    <location>
        <begin position="557"/>
        <end position="591"/>
    </location>
</feature>
<feature type="repeat" description="PPR" evidence="3">
    <location>
        <begin position="344"/>
        <end position="378"/>
    </location>
</feature>
<evidence type="ECO:0008006" key="7">
    <source>
        <dbReference type="Google" id="ProtNLM"/>
    </source>
</evidence>
<dbReference type="Gene3D" id="1.25.40.10">
    <property type="entry name" value="Tetratricopeptide repeat domain"/>
    <property type="match status" value="3"/>
</dbReference>
<dbReference type="InterPro" id="IPR051240">
    <property type="entry name" value="Mito_RNA-Proc/Resp"/>
</dbReference>
<dbReference type="InterPro" id="IPR011990">
    <property type="entry name" value="TPR-like_helical_dom_sf"/>
</dbReference>
<accession>A0A8T0U3V0</accession>
<proteinExistence type="predicted"/>
<evidence type="ECO:0000256" key="2">
    <source>
        <dbReference type="ARBA" id="ARBA00022946"/>
    </source>
</evidence>
<evidence type="ECO:0000256" key="4">
    <source>
        <dbReference type="SAM" id="MobiDB-lite"/>
    </source>
</evidence>